<evidence type="ECO:0000313" key="10">
    <source>
        <dbReference type="EMBL" id="CCO25138.1"/>
    </source>
</evidence>
<dbReference type="Pfam" id="PF20791">
    <property type="entry name" value="Acyl-ACP_TE_C"/>
    <property type="match status" value="1"/>
</dbReference>
<dbReference type="Pfam" id="PF01643">
    <property type="entry name" value="Acyl-ACP_TE"/>
    <property type="match status" value="1"/>
</dbReference>
<comment type="similarity">
    <text evidence="1">Belongs to the acyl-ACP thioesterase family.</text>
</comment>
<dbReference type="HOGENOM" id="CLU_045466_2_0_7"/>
<evidence type="ECO:0000256" key="7">
    <source>
        <dbReference type="ARBA" id="ARBA00023160"/>
    </source>
</evidence>
<evidence type="ECO:0000256" key="5">
    <source>
        <dbReference type="ARBA" id="ARBA00022946"/>
    </source>
</evidence>
<organism evidence="10 11">
    <name type="scientific">Maridesulfovibrio hydrothermalis AM13 = DSM 14728</name>
    <dbReference type="NCBI Taxonomy" id="1121451"/>
    <lineage>
        <taxon>Bacteria</taxon>
        <taxon>Pseudomonadati</taxon>
        <taxon>Thermodesulfobacteriota</taxon>
        <taxon>Desulfovibrionia</taxon>
        <taxon>Desulfovibrionales</taxon>
        <taxon>Desulfovibrionaceae</taxon>
        <taxon>Maridesulfovibrio</taxon>
    </lineage>
</organism>
<keyword evidence="11" id="KW-1185">Reference proteome</keyword>
<keyword evidence="7" id="KW-0275">Fatty acid biosynthesis</keyword>
<name>L0REB4_9BACT</name>
<dbReference type="eggNOG" id="COG3884">
    <property type="taxonomic scope" value="Bacteria"/>
</dbReference>
<keyword evidence="6" id="KW-0443">Lipid metabolism</keyword>
<dbReference type="PANTHER" id="PTHR31727">
    <property type="entry name" value="OLEOYL-ACYL CARRIER PROTEIN THIOESTERASE 1, CHLOROPLASTIC"/>
    <property type="match status" value="1"/>
</dbReference>
<dbReference type="KEGG" id="dhy:DESAM_22871"/>
<sequence length="244" mass="27676">MVGMGKETLLISSTVPAYETGPDNKMHCHWLMRRLQEAATTHADREGFGVAQMAKLGCFWVLTSMRIEIDSLPEREKLFSLTTWSRGAKRLRAFRDFSGCNEKGKEIIRASTEWMVLDHKSRKPINVDDHINLIAKDKSVFPDTVKRLRPGKPEQEIHSLSVPYSSLDASGHVNNTEYLRWGLDALRGQGLVQNDITSIRIAFISEVFEGNSIKLMNCEQKHKGFELIGLNETENRTAFALEVQ</sequence>
<dbReference type="InterPro" id="IPR002864">
    <property type="entry name" value="Acyl-ACP_thioesterase_NHD"/>
</dbReference>
<dbReference type="EMBL" id="FO203522">
    <property type="protein sequence ID" value="CCO25138.1"/>
    <property type="molecule type" value="Genomic_DNA"/>
</dbReference>
<evidence type="ECO:0000259" key="9">
    <source>
        <dbReference type="Pfam" id="PF20791"/>
    </source>
</evidence>
<gene>
    <name evidence="10" type="ORF">DESAM_22871</name>
</gene>
<evidence type="ECO:0000256" key="3">
    <source>
        <dbReference type="ARBA" id="ARBA00022801"/>
    </source>
</evidence>
<reference evidence="10 11" key="1">
    <citation type="submission" date="2012-10" db="EMBL/GenBank/DDBJ databases">
        <authorList>
            <person name="Genoscope - CEA"/>
        </authorList>
    </citation>
    <scope>NUCLEOTIDE SEQUENCE [LARGE SCALE GENOMIC DNA]</scope>
    <source>
        <strain evidence="11">AM13 / DSM 14728</strain>
    </source>
</reference>
<dbReference type="InterPro" id="IPR029069">
    <property type="entry name" value="HotDog_dom_sf"/>
</dbReference>
<keyword evidence="4" id="KW-0276">Fatty acid metabolism</keyword>
<evidence type="ECO:0000256" key="1">
    <source>
        <dbReference type="ARBA" id="ARBA00006500"/>
    </source>
</evidence>
<keyword evidence="5" id="KW-0809">Transit peptide</keyword>
<keyword evidence="3" id="KW-0378">Hydrolase</keyword>
<evidence type="ECO:0000256" key="6">
    <source>
        <dbReference type="ARBA" id="ARBA00023098"/>
    </source>
</evidence>
<evidence type="ECO:0000313" key="11">
    <source>
        <dbReference type="Proteomes" id="UP000010808"/>
    </source>
</evidence>
<dbReference type="InterPro" id="IPR049427">
    <property type="entry name" value="Acyl-ACP_TE_C"/>
</dbReference>
<dbReference type="Proteomes" id="UP000010808">
    <property type="component" value="Chromosome"/>
</dbReference>
<proteinExistence type="inferred from homology"/>
<protein>
    <submittedName>
        <fullName evidence="10">Acyl-ACP thioesterase</fullName>
    </submittedName>
</protein>
<evidence type="ECO:0000259" key="8">
    <source>
        <dbReference type="Pfam" id="PF01643"/>
    </source>
</evidence>
<dbReference type="InterPro" id="IPR045023">
    <property type="entry name" value="FATA/B"/>
</dbReference>
<dbReference type="Gene3D" id="3.10.129.10">
    <property type="entry name" value="Hotdog Thioesterase"/>
    <property type="match status" value="2"/>
</dbReference>
<dbReference type="PANTHER" id="PTHR31727:SF6">
    <property type="entry name" value="OLEOYL-ACYL CARRIER PROTEIN THIOESTERASE 1, CHLOROPLASTIC"/>
    <property type="match status" value="1"/>
</dbReference>
<dbReference type="STRING" id="1121451.DESAM_22871"/>
<evidence type="ECO:0000256" key="4">
    <source>
        <dbReference type="ARBA" id="ARBA00022832"/>
    </source>
</evidence>
<dbReference type="AlphaFoldDB" id="L0REB4"/>
<keyword evidence="2" id="KW-0444">Lipid biosynthesis</keyword>
<feature type="domain" description="Acyl-ACP thioesterase N-terminal hotdog" evidence="8">
    <location>
        <begin position="14"/>
        <end position="131"/>
    </location>
</feature>
<dbReference type="GO" id="GO:0000036">
    <property type="term" value="F:acyl carrier activity"/>
    <property type="evidence" value="ECO:0007669"/>
    <property type="project" value="TreeGrafter"/>
</dbReference>
<dbReference type="GO" id="GO:0016297">
    <property type="term" value="F:fatty acyl-[ACP] hydrolase activity"/>
    <property type="evidence" value="ECO:0007669"/>
    <property type="project" value="InterPro"/>
</dbReference>
<dbReference type="SUPFAM" id="SSF54637">
    <property type="entry name" value="Thioesterase/thiol ester dehydrase-isomerase"/>
    <property type="match status" value="2"/>
</dbReference>
<feature type="domain" description="Acyl-ACP thioesterase-like C-terminal" evidence="9">
    <location>
        <begin position="154"/>
        <end position="223"/>
    </location>
</feature>
<dbReference type="PATRIC" id="fig|1121451.3.peg.3078"/>
<evidence type="ECO:0000256" key="2">
    <source>
        <dbReference type="ARBA" id="ARBA00022516"/>
    </source>
</evidence>
<accession>L0REB4</accession>